<organism evidence="1 2">
    <name type="scientific">Bacillus phage BCD7</name>
    <dbReference type="NCBI Taxonomy" id="1136534"/>
    <lineage>
        <taxon>Viruses</taxon>
        <taxon>Duplodnaviria</taxon>
        <taxon>Heunggongvirae</taxon>
        <taxon>Uroviricota</taxon>
        <taxon>Caudoviricetes</taxon>
        <taxon>Becedseptimavirus</taxon>
        <taxon>Becedseptimavirus BCD7</taxon>
    </lineage>
</organism>
<evidence type="ECO:0000313" key="1">
    <source>
        <dbReference type="EMBL" id="AEZ50562.1"/>
    </source>
</evidence>
<reference evidence="1 2" key="1">
    <citation type="submission" date="2011-09" db="EMBL/GenBank/DDBJ databases">
        <title>Complete Genome Sequence of Bacillus cereus Bacteriophage BCD7.</title>
        <authorList>
            <person name="Lee J.-H."/>
            <person name="Shin H."/>
            <person name="Son B."/>
            <person name="Ryu S."/>
        </authorList>
    </citation>
    <scope>NUCLEOTIDE SEQUENCE [LARGE SCALE GENOMIC DNA]</scope>
</reference>
<evidence type="ECO:0000313" key="2">
    <source>
        <dbReference type="Proteomes" id="UP000006298"/>
    </source>
</evidence>
<dbReference type="RefSeq" id="YP_007005966.1">
    <property type="nucleotide sequence ID" value="NC_019515.1"/>
</dbReference>
<dbReference type="KEGG" id="vg:14011634"/>
<gene>
    <name evidence="1" type="ORF">BCD7_0115</name>
</gene>
<proteinExistence type="predicted"/>
<name>J9PUE3_9CAUD</name>
<dbReference type="EMBL" id="JN712910">
    <property type="protein sequence ID" value="AEZ50562.1"/>
    <property type="molecule type" value="Genomic_DNA"/>
</dbReference>
<sequence>MQAVGKLRQSVINSGDGETVFLQFEDVLSGLVIAEIEMDFEAFGKMLAQNGTVSVEYKLYTGSTDKLGKKAVLNKVNIPIEMEHKYGDDRQPHFKQQIVDSDEYNNMTLGGWEVNCWEYNMRHHRSDGLYPVAFIKYVEVND</sequence>
<dbReference type="GeneID" id="14011634"/>
<dbReference type="Proteomes" id="UP000006298">
    <property type="component" value="Segment"/>
</dbReference>
<protein>
    <submittedName>
        <fullName evidence="1">Uncharacterized protein</fullName>
    </submittedName>
</protein>
<accession>J9PUE3</accession>
<keyword evidence="2" id="KW-1185">Reference proteome</keyword>